<gene>
    <name evidence="1" type="ORF">ANIA_08166</name>
</gene>
<dbReference type="RefSeq" id="XP_681435.1">
    <property type="nucleotide sequence ID" value="XM_676343.2"/>
</dbReference>
<dbReference type="VEuPathDB" id="FungiDB:AN8166"/>
<organism evidence="1 2">
    <name type="scientific">Emericella nidulans (strain FGSC A4 / ATCC 38163 / CBS 112.46 / NRRL 194 / M139)</name>
    <name type="common">Aspergillus nidulans</name>
    <dbReference type="NCBI Taxonomy" id="227321"/>
    <lineage>
        <taxon>Eukaryota</taxon>
        <taxon>Fungi</taxon>
        <taxon>Dikarya</taxon>
        <taxon>Ascomycota</taxon>
        <taxon>Pezizomycotina</taxon>
        <taxon>Eurotiomycetes</taxon>
        <taxon>Eurotiomycetidae</taxon>
        <taxon>Eurotiales</taxon>
        <taxon>Aspergillaceae</taxon>
        <taxon>Aspergillus</taxon>
        <taxon>Aspergillus subgen. Nidulantes</taxon>
    </lineage>
</organism>
<name>Q5AU64_EMENI</name>
<dbReference type="OMA" id="LEPHICR"/>
<dbReference type="HOGENOM" id="CLU_062646_0_0_1"/>
<evidence type="ECO:0000313" key="1">
    <source>
        <dbReference type="EMBL" id="CBF74021.1"/>
    </source>
</evidence>
<dbReference type="GeneID" id="2869020"/>
<dbReference type="AlphaFoldDB" id="Q5AU64"/>
<dbReference type="STRING" id="227321.Q5AU64"/>
<dbReference type="EMBL" id="BN001302">
    <property type="protein sequence ID" value="CBF74021.1"/>
    <property type="molecule type" value="Genomic_DNA"/>
</dbReference>
<dbReference type="OrthoDB" id="546861at2759"/>
<sequence>MSSTRPQTAPPFGFIADILFQIIVNGEVNTVLTLCLLNRATYDTIKVLEPYICKCFMRLHGIDAFSPIFPLDSGMGQQSALTVHALVRSLYRHELARRLSRHIVPAVWGPFYDDDKVDMNFEAERKLSRRLERGLHVLFHMADIARDIKREPQELQKPSSSSSFVSKRFTVLTKLLEDYDDFDPDFNFAFPLNKARTNNKHKKKQNLLIPPSSSTPSSSLDINHIHTKHHLTAILKWGHAEFEIGKRRLEFRSNYLTDTLEVDFHCTLRMLRELLERMLLHHGPKFWHRDTRNEYSVVSWFLLNQTPRSLAKLLLTPQDECCHYSHYADASDTSASKSTGTRNCVFSDPLDEYWDAWKDTPDIRYSSLGTPISTVPKAAEIPGTRTGSETGTNCNCNRLIRSWSVKPALFDNRGREYNRTAERYLKEMWSQRHVGLHEAFRMGVMATVL</sequence>
<protein>
    <submittedName>
        <fullName evidence="1">Uncharacterized protein</fullName>
    </submittedName>
</protein>
<proteinExistence type="predicted"/>
<evidence type="ECO:0000313" key="2">
    <source>
        <dbReference type="Proteomes" id="UP000000560"/>
    </source>
</evidence>
<reference evidence="2" key="1">
    <citation type="journal article" date="2005" name="Nature">
        <title>Sequencing of Aspergillus nidulans and comparative analysis with A. fumigatus and A. oryzae.</title>
        <authorList>
            <person name="Galagan J.E."/>
            <person name="Calvo S.E."/>
            <person name="Cuomo C."/>
            <person name="Ma L.J."/>
            <person name="Wortman J.R."/>
            <person name="Batzoglou S."/>
            <person name="Lee S.I."/>
            <person name="Basturkmen M."/>
            <person name="Spevak C.C."/>
            <person name="Clutterbuck J."/>
            <person name="Kapitonov V."/>
            <person name="Jurka J."/>
            <person name="Scazzocchio C."/>
            <person name="Farman M."/>
            <person name="Butler J."/>
            <person name="Purcell S."/>
            <person name="Harris S."/>
            <person name="Braus G.H."/>
            <person name="Draht O."/>
            <person name="Busch S."/>
            <person name="D'Enfert C."/>
            <person name="Bouchier C."/>
            <person name="Goldman G.H."/>
            <person name="Bell-Pedersen D."/>
            <person name="Griffiths-Jones S."/>
            <person name="Doonan J.H."/>
            <person name="Yu J."/>
            <person name="Vienken K."/>
            <person name="Pain A."/>
            <person name="Freitag M."/>
            <person name="Selker E.U."/>
            <person name="Archer D.B."/>
            <person name="Penalva M.A."/>
            <person name="Oakley B.R."/>
            <person name="Momany M."/>
            <person name="Tanaka T."/>
            <person name="Kumagai T."/>
            <person name="Asai K."/>
            <person name="Machida M."/>
            <person name="Nierman W.C."/>
            <person name="Denning D.W."/>
            <person name="Caddick M."/>
            <person name="Hynes M."/>
            <person name="Paoletti M."/>
            <person name="Fischer R."/>
            <person name="Miller B."/>
            <person name="Dyer P."/>
            <person name="Sachs M.S."/>
            <person name="Osmani S.A."/>
            <person name="Birren B.W."/>
        </authorList>
    </citation>
    <scope>NUCLEOTIDE SEQUENCE [LARGE SCALE GENOMIC DNA]</scope>
    <source>
        <strain evidence="2">FGSC A4 / ATCC 38163 / CBS 112.46 / NRRL 194 / M139</strain>
    </source>
</reference>
<dbReference type="KEGG" id="ani:ANIA_08166"/>
<dbReference type="Proteomes" id="UP000000560">
    <property type="component" value="Chromosome II"/>
</dbReference>
<dbReference type="eggNOG" id="ENOG502T4VU">
    <property type="taxonomic scope" value="Eukaryota"/>
</dbReference>
<accession>Q5AU64</accession>
<dbReference type="InParanoid" id="Q5AU64"/>
<accession>C8V6X9</accession>
<reference evidence="2" key="2">
    <citation type="journal article" date="2009" name="Fungal Genet. Biol.">
        <title>The 2008 update of the Aspergillus nidulans genome annotation: a community effort.</title>
        <authorList>
            <person name="Wortman J.R."/>
            <person name="Gilsenan J.M."/>
            <person name="Joardar V."/>
            <person name="Deegan J."/>
            <person name="Clutterbuck J."/>
            <person name="Andersen M.R."/>
            <person name="Archer D."/>
            <person name="Bencina M."/>
            <person name="Braus G."/>
            <person name="Coutinho P."/>
            <person name="von Dohren H."/>
            <person name="Doonan J."/>
            <person name="Driessen A.J."/>
            <person name="Durek P."/>
            <person name="Espeso E."/>
            <person name="Fekete E."/>
            <person name="Flipphi M."/>
            <person name="Estrada C.G."/>
            <person name="Geysens S."/>
            <person name="Goldman G."/>
            <person name="de Groot P.W."/>
            <person name="Hansen K."/>
            <person name="Harris S.D."/>
            <person name="Heinekamp T."/>
            <person name="Helmstaedt K."/>
            <person name="Henrissat B."/>
            <person name="Hofmann G."/>
            <person name="Homan T."/>
            <person name="Horio T."/>
            <person name="Horiuchi H."/>
            <person name="James S."/>
            <person name="Jones M."/>
            <person name="Karaffa L."/>
            <person name="Karanyi Z."/>
            <person name="Kato M."/>
            <person name="Keller N."/>
            <person name="Kelly D.E."/>
            <person name="Kiel J.A."/>
            <person name="Kim J.M."/>
            <person name="van der Klei I.J."/>
            <person name="Klis F.M."/>
            <person name="Kovalchuk A."/>
            <person name="Krasevec N."/>
            <person name="Kubicek C.P."/>
            <person name="Liu B."/>
            <person name="Maccabe A."/>
            <person name="Meyer V."/>
            <person name="Mirabito P."/>
            <person name="Miskei M."/>
            <person name="Mos M."/>
            <person name="Mullins J."/>
            <person name="Nelson D.R."/>
            <person name="Nielsen J."/>
            <person name="Oakley B.R."/>
            <person name="Osmani S.A."/>
            <person name="Pakula T."/>
            <person name="Paszewski A."/>
            <person name="Paulsen I."/>
            <person name="Pilsyk S."/>
            <person name="Pocsi I."/>
            <person name="Punt P.J."/>
            <person name="Ram A.F."/>
            <person name="Ren Q."/>
            <person name="Robellet X."/>
            <person name="Robson G."/>
            <person name="Seiboth B."/>
            <person name="van Solingen P."/>
            <person name="Specht T."/>
            <person name="Sun J."/>
            <person name="Taheri-Talesh N."/>
            <person name="Takeshita N."/>
            <person name="Ussery D."/>
            <person name="vanKuyk P.A."/>
            <person name="Visser H."/>
            <person name="van de Vondervoort P.J."/>
            <person name="de Vries R.P."/>
            <person name="Walton J."/>
            <person name="Xiang X."/>
            <person name="Xiong Y."/>
            <person name="Zeng A.P."/>
            <person name="Brandt B.W."/>
            <person name="Cornell M.J."/>
            <person name="van den Hondel C.A."/>
            <person name="Visser J."/>
            <person name="Oliver S.G."/>
            <person name="Turner G."/>
        </authorList>
    </citation>
    <scope>GENOME REANNOTATION</scope>
    <source>
        <strain evidence="2">FGSC A4 / ATCC 38163 / CBS 112.46 / NRRL 194 / M139</strain>
    </source>
</reference>
<keyword evidence="2" id="KW-1185">Reference proteome</keyword>